<dbReference type="AlphaFoldDB" id="A0A6V8LY68"/>
<dbReference type="GO" id="GO:0016301">
    <property type="term" value="F:kinase activity"/>
    <property type="evidence" value="ECO:0007669"/>
    <property type="project" value="UniProtKB-KW"/>
</dbReference>
<dbReference type="SUPFAM" id="SSF103190">
    <property type="entry name" value="Sensory domain-like"/>
    <property type="match status" value="1"/>
</dbReference>
<evidence type="ECO:0000256" key="4">
    <source>
        <dbReference type="ARBA" id="ARBA00022679"/>
    </source>
</evidence>
<dbReference type="InterPro" id="IPR052155">
    <property type="entry name" value="Biofilm_reg_signaling"/>
</dbReference>
<gene>
    <name evidence="15" type="primary">gmr_1</name>
    <name evidence="15" type="ORF">NNJEOMEG_02837</name>
</gene>
<evidence type="ECO:0000256" key="1">
    <source>
        <dbReference type="ARBA" id="ARBA00004651"/>
    </source>
</evidence>
<evidence type="ECO:0000256" key="2">
    <source>
        <dbReference type="ARBA" id="ARBA00022475"/>
    </source>
</evidence>
<organism evidence="15 16">
    <name type="scientific">Fundidesulfovibrio magnetotacticus</name>
    <dbReference type="NCBI Taxonomy" id="2730080"/>
    <lineage>
        <taxon>Bacteria</taxon>
        <taxon>Pseudomonadati</taxon>
        <taxon>Thermodesulfobacteriota</taxon>
        <taxon>Desulfovibrionia</taxon>
        <taxon>Desulfovibrionales</taxon>
        <taxon>Desulfovibrionaceae</taxon>
        <taxon>Fundidesulfovibrio</taxon>
    </lineage>
</organism>
<dbReference type="Pfam" id="PF02743">
    <property type="entry name" value="dCache_1"/>
    <property type="match status" value="1"/>
</dbReference>
<evidence type="ECO:0000256" key="6">
    <source>
        <dbReference type="ARBA" id="ARBA00022741"/>
    </source>
</evidence>
<evidence type="ECO:0000256" key="3">
    <source>
        <dbReference type="ARBA" id="ARBA00022553"/>
    </source>
</evidence>
<dbReference type="Gene3D" id="3.30.450.20">
    <property type="entry name" value="PAS domain"/>
    <property type="match status" value="2"/>
</dbReference>
<dbReference type="GO" id="GO:0000160">
    <property type="term" value="P:phosphorelay signal transduction system"/>
    <property type="evidence" value="ECO:0007669"/>
    <property type="project" value="UniProtKB-KW"/>
</dbReference>
<dbReference type="CDD" id="cd12912">
    <property type="entry name" value="PDC2_MCP_like"/>
    <property type="match status" value="1"/>
</dbReference>
<keyword evidence="6" id="KW-0547">Nucleotide-binding</keyword>
<dbReference type="PANTHER" id="PTHR44757:SF2">
    <property type="entry name" value="BIOFILM ARCHITECTURE MAINTENANCE PROTEIN MBAA"/>
    <property type="match status" value="1"/>
</dbReference>
<dbReference type="SMART" id="SM00267">
    <property type="entry name" value="GGDEF"/>
    <property type="match status" value="1"/>
</dbReference>
<name>A0A6V8LY68_9BACT</name>
<dbReference type="FunFam" id="3.30.70.270:FF:000001">
    <property type="entry name" value="Diguanylate cyclase domain protein"/>
    <property type="match status" value="1"/>
</dbReference>
<dbReference type="CDD" id="cd12914">
    <property type="entry name" value="PDC1_DGC_like"/>
    <property type="match status" value="1"/>
</dbReference>
<dbReference type="Gene3D" id="3.30.70.270">
    <property type="match status" value="1"/>
</dbReference>
<evidence type="ECO:0000313" key="15">
    <source>
        <dbReference type="EMBL" id="GFK94989.1"/>
    </source>
</evidence>
<feature type="domain" description="HAMP" evidence="13">
    <location>
        <begin position="305"/>
        <end position="372"/>
    </location>
</feature>
<dbReference type="NCBIfam" id="TIGR00254">
    <property type="entry name" value="GGDEF"/>
    <property type="match status" value="1"/>
</dbReference>
<keyword evidence="2" id="KW-1003">Cell membrane</keyword>
<dbReference type="EC" id="3.1.4.52" evidence="15"/>
<keyword evidence="5 12" id="KW-0812">Transmembrane</keyword>
<keyword evidence="16" id="KW-1185">Reference proteome</keyword>
<dbReference type="CDD" id="cd06225">
    <property type="entry name" value="HAMP"/>
    <property type="match status" value="1"/>
</dbReference>
<dbReference type="RefSeq" id="WP_173085598.1">
    <property type="nucleotide sequence ID" value="NZ_BLTE01000013.1"/>
</dbReference>
<evidence type="ECO:0000259" key="13">
    <source>
        <dbReference type="PROSITE" id="PS50885"/>
    </source>
</evidence>
<feature type="transmembrane region" description="Helical" evidence="12">
    <location>
        <begin position="281"/>
        <end position="304"/>
    </location>
</feature>
<evidence type="ECO:0000256" key="5">
    <source>
        <dbReference type="ARBA" id="ARBA00022692"/>
    </source>
</evidence>
<evidence type="ECO:0000256" key="12">
    <source>
        <dbReference type="SAM" id="Phobius"/>
    </source>
</evidence>
<dbReference type="SMART" id="SM00304">
    <property type="entry name" value="HAMP"/>
    <property type="match status" value="1"/>
</dbReference>
<keyword evidence="11 12" id="KW-0472">Membrane</keyword>
<dbReference type="Pfam" id="PF00990">
    <property type="entry name" value="GGDEF"/>
    <property type="match status" value="1"/>
</dbReference>
<dbReference type="InterPro" id="IPR029151">
    <property type="entry name" value="Sensor-like_sf"/>
</dbReference>
<keyword evidence="9 12" id="KW-1133">Transmembrane helix</keyword>
<comment type="caution">
    <text evidence="15">The sequence shown here is derived from an EMBL/GenBank/DDBJ whole genome shotgun (WGS) entry which is preliminary data.</text>
</comment>
<dbReference type="PROSITE" id="PS50885">
    <property type="entry name" value="HAMP"/>
    <property type="match status" value="1"/>
</dbReference>
<dbReference type="CDD" id="cd01949">
    <property type="entry name" value="GGDEF"/>
    <property type="match status" value="1"/>
</dbReference>
<dbReference type="InterPro" id="IPR029787">
    <property type="entry name" value="Nucleotide_cyclase"/>
</dbReference>
<dbReference type="GO" id="GO:0071111">
    <property type="term" value="F:cyclic-guanylate-specific phosphodiesterase activity"/>
    <property type="evidence" value="ECO:0007669"/>
    <property type="project" value="UniProtKB-EC"/>
</dbReference>
<evidence type="ECO:0000256" key="8">
    <source>
        <dbReference type="ARBA" id="ARBA00022840"/>
    </source>
</evidence>
<protein>
    <submittedName>
        <fullName evidence="15">Cyclic di-GMP phosphodiesterase Gmr</fullName>
        <ecNumber evidence="15">3.1.4.52</ecNumber>
    </submittedName>
</protein>
<dbReference type="PANTHER" id="PTHR44757">
    <property type="entry name" value="DIGUANYLATE CYCLASE DGCP"/>
    <property type="match status" value="1"/>
</dbReference>
<reference evidence="15 16" key="1">
    <citation type="submission" date="2020-04" db="EMBL/GenBank/DDBJ databases">
        <authorList>
            <consortium name="Desulfovibrio sp. FSS-1 genome sequencing consortium"/>
            <person name="Shimoshige H."/>
            <person name="Kobayashi H."/>
            <person name="Maekawa T."/>
        </authorList>
    </citation>
    <scope>NUCLEOTIDE SEQUENCE [LARGE SCALE GENOMIC DNA]</scope>
    <source>
        <strain evidence="15 16">SIID29052-01</strain>
    </source>
</reference>
<dbReference type="Proteomes" id="UP000494245">
    <property type="component" value="Unassembled WGS sequence"/>
</dbReference>
<sequence>MKLSTKASLLLTALLLLVVASTGLFVFVTQRSAVLSLVRQDMESIAESVATELRAFTRDNLQNLAAVAGNLPADALEQGDREAVERYFKRQLEFFPKFENGFFLLDAQGRFVADYPAHPDLVGQSFAHREYYQSTVARDTGVVGTPYISARTNLPVITFTWPVFSRQGRVEYVVCGSLNLLSAHALGEYPRRRIGKTGFLYVADRERTIIVHPDKARILKDVEQGRNVFLDKVVNGLEGSAETVDSGGVSMVAGARFIQDPGWAVLAQIPSAEALAPLHEALYALGSFFLGVLLLALPLGLLAMRRLTRPLDRLEEAVQVVTRDLGENGGKTARPFAPQALEALRSMRSNDEIGMLARAFFQLSLRLKKTLSSLKASADDWERTFASVQEALLVLDGEGRVLRLNSVAQGLLRLPKGAGVSRHWREMLSGGFTPPGDWPSDESLQYSPRYRAVTRLPGRKGRFEIAFASIQGRGAGSTGMLLAITDVTEKLQAEERIRELAFKDALTGLPNRVLLADRLDQALATSRRNATRTGVFFLDLDDFKRVNDTLGHDAGDELLVQVGRRLSNCLRANDTLARYAGDEFVAVLMDIRSPEEAAEVAGRMLESLKDSFLVARGEATIGASIGIALYPDHGESAHQLLNHADTAMYRAKGRGKNSFRFSPALEASAPDGLPRQ</sequence>
<dbReference type="InterPro" id="IPR003660">
    <property type="entry name" value="HAMP_dom"/>
</dbReference>
<dbReference type="SUPFAM" id="SSF55785">
    <property type="entry name" value="PYP-like sensor domain (PAS domain)"/>
    <property type="match status" value="1"/>
</dbReference>
<evidence type="ECO:0000256" key="10">
    <source>
        <dbReference type="ARBA" id="ARBA00023012"/>
    </source>
</evidence>
<dbReference type="PROSITE" id="PS50887">
    <property type="entry name" value="GGDEF"/>
    <property type="match status" value="1"/>
</dbReference>
<dbReference type="GO" id="GO:0005524">
    <property type="term" value="F:ATP binding"/>
    <property type="evidence" value="ECO:0007669"/>
    <property type="project" value="UniProtKB-KW"/>
</dbReference>
<dbReference type="InterPro" id="IPR033479">
    <property type="entry name" value="dCache_1"/>
</dbReference>
<dbReference type="GO" id="GO:0005886">
    <property type="term" value="C:plasma membrane"/>
    <property type="evidence" value="ECO:0007669"/>
    <property type="project" value="UniProtKB-SubCell"/>
</dbReference>
<dbReference type="InterPro" id="IPR035965">
    <property type="entry name" value="PAS-like_dom_sf"/>
</dbReference>
<keyword evidence="10" id="KW-0902">Two-component regulatory system</keyword>
<dbReference type="EMBL" id="BLTE01000013">
    <property type="protein sequence ID" value="GFK94989.1"/>
    <property type="molecule type" value="Genomic_DNA"/>
</dbReference>
<keyword evidence="8" id="KW-0067">ATP-binding</keyword>
<keyword evidence="4" id="KW-0808">Transferase</keyword>
<reference evidence="15 16" key="2">
    <citation type="submission" date="2020-05" db="EMBL/GenBank/DDBJ databases">
        <title>Draft genome sequence of Desulfovibrio sp. strainFSS-1.</title>
        <authorList>
            <person name="Shimoshige H."/>
            <person name="Kobayashi H."/>
            <person name="Maekawa T."/>
        </authorList>
    </citation>
    <scope>NUCLEOTIDE SEQUENCE [LARGE SCALE GENOMIC DNA]</scope>
    <source>
        <strain evidence="15 16">SIID29052-01</strain>
    </source>
</reference>
<evidence type="ECO:0000256" key="9">
    <source>
        <dbReference type="ARBA" id="ARBA00022989"/>
    </source>
</evidence>
<keyword evidence="7" id="KW-0418">Kinase</keyword>
<dbReference type="InterPro" id="IPR043128">
    <property type="entry name" value="Rev_trsase/Diguanyl_cyclase"/>
</dbReference>
<accession>A0A6V8LY68</accession>
<evidence type="ECO:0000256" key="11">
    <source>
        <dbReference type="ARBA" id="ARBA00023136"/>
    </source>
</evidence>
<keyword evidence="3" id="KW-0597">Phosphoprotein</keyword>
<evidence type="ECO:0000313" key="16">
    <source>
        <dbReference type="Proteomes" id="UP000494245"/>
    </source>
</evidence>
<keyword evidence="15" id="KW-0378">Hydrolase</keyword>
<evidence type="ECO:0000259" key="14">
    <source>
        <dbReference type="PROSITE" id="PS50887"/>
    </source>
</evidence>
<dbReference type="SUPFAM" id="SSF55073">
    <property type="entry name" value="Nucleotide cyclase"/>
    <property type="match status" value="1"/>
</dbReference>
<proteinExistence type="predicted"/>
<feature type="domain" description="GGDEF" evidence="14">
    <location>
        <begin position="531"/>
        <end position="664"/>
    </location>
</feature>
<evidence type="ECO:0000256" key="7">
    <source>
        <dbReference type="ARBA" id="ARBA00022777"/>
    </source>
</evidence>
<dbReference type="InterPro" id="IPR000160">
    <property type="entry name" value="GGDEF_dom"/>
</dbReference>
<dbReference type="Gene3D" id="6.10.340.10">
    <property type="match status" value="1"/>
</dbReference>
<comment type="subcellular location">
    <subcellularLocation>
        <location evidence="1">Cell membrane</location>
        <topology evidence="1">Multi-pass membrane protein</topology>
    </subcellularLocation>
</comment>